<sequence>MDMPSESKPHLNLYTSEPLGNDEIIHAHGLKTPEPRPSSQWKRENSPNSSAENSIIMLQGPMACSTPNRKIVPDCNISDIEEYHEVDSEDSWHSLDYSSISNTSSRYESDFKNELSSYALRRRSRGRKRCVQEALDNQYSSSEEEISPSKKKIRLIDDLIRSNCKISLDVTISVHSDSEASYSCNDLNISLTEPRAKWPKELRAKFEVGIDNSESAPEWIERWCVLRNYELYQFSSDDEECVNALHVMSLKNLDMYSKYKDFVIMKETLRLVFSHENRDIIIYLRPLTVSDITIWENRIKLIRDRLSQ</sequence>
<name>A0A834IEW6_RHYFE</name>
<dbReference type="EMBL" id="JAACXV010000413">
    <property type="protein sequence ID" value="KAF7277762.1"/>
    <property type="molecule type" value="Genomic_DNA"/>
</dbReference>
<keyword evidence="3" id="KW-1185">Reference proteome</keyword>
<accession>A0A834IEW6</accession>
<evidence type="ECO:0000313" key="2">
    <source>
        <dbReference type="EMBL" id="KAF7277762.1"/>
    </source>
</evidence>
<feature type="region of interest" description="Disordered" evidence="1">
    <location>
        <begin position="1"/>
        <end position="50"/>
    </location>
</feature>
<evidence type="ECO:0000313" key="3">
    <source>
        <dbReference type="Proteomes" id="UP000625711"/>
    </source>
</evidence>
<dbReference type="Proteomes" id="UP000625711">
    <property type="component" value="Unassembled WGS sequence"/>
</dbReference>
<proteinExistence type="predicted"/>
<dbReference type="AlphaFoldDB" id="A0A834IEW6"/>
<protein>
    <submittedName>
        <fullName evidence="2">Uncharacterized protein</fullName>
    </submittedName>
</protein>
<gene>
    <name evidence="2" type="ORF">GWI33_009184</name>
</gene>
<dbReference type="SUPFAM" id="SSF50729">
    <property type="entry name" value="PH domain-like"/>
    <property type="match status" value="1"/>
</dbReference>
<comment type="caution">
    <text evidence="2">The sequence shown here is derived from an EMBL/GenBank/DDBJ whole genome shotgun (WGS) entry which is preliminary data.</text>
</comment>
<organism evidence="2 3">
    <name type="scientific">Rhynchophorus ferrugineus</name>
    <name type="common">Red palm weevil</name>
    <name type="synonym">Curculio ferrugineus</name>
    <dbReference type="NCBI Taxonomy" id="354439"/>
    <lineage>
        <taxon>Eukaryota</taxon>
        <taxon>Metazoa</taxon>
        <taxon>Ecdysozoa</taxon>
        <taxon>Arthropoda</taxon>
        <taxon>Hexapoda</taxon>
        <taxon>Insecta</taxon>
        <taxon>Pterygota</taxon>
        <taxon>Neoptera</taxon>
        <taxon>Endopterygota</taxon>
        <taxon>Coleoptera</taxon>
        <taxon>Polyphaga</taxon>
        <taxon>Cucujiformia</taxon>
        <taxon>Curculionidae</taxon>
        <taxon>Dryophthorinae</taxon>
        <taxon>Rhynchophorus</taxon>
    </lineage>
</organism>
<reference evidence="2" key="1">
    <citation type="submission" date="2020-08" db="EMBL/GenBank/DDBJ databases">
        <title>Genome sequencing and assembly of the red palm weevil Rhynchophorus ferrugineus.</title>
        <authorList>
            <person name="Dias G.B."/>
            <person name="Bergman C.M."/>
            <person name="Manee M."/>
        </authorList>
    </citation>
    <scope>NUCLEOTIDE SEQUENCE</scope>
    <source>
        <strain evidence="2">AA-2017</strain>
        <tissue evidence="2">Whole larva</tissue>
    </source>
</reference>
<feature type="compositionally biased region" description="Basic and acidic residues" evidence="1">
    <location>
        <begin position="23"/>
        <end position="34"/>
    </location>
</feature>
<evidence type="ECO:0000256" key="1">
    <source>
        <dbReference type="SAM" id="MobiDB-lite"/>
    </source>
</evidence>